<dbReference type="Gene3D" id="3.10.450.50">
    <property type="match status" value="1"/>
</dbReference>
<dbReference type="Pfam" id="PF05494">
    <property type="entry name" value="MlaC"/>
    <property type="match status" value="1"/>
</dbReference>
<feature type="chain" id="PRO_5037993744" evidence="1">
    <location>
        <begin position="29"/>
        <end position="214"/>
    </location>
</feature>
<proteinExistence type="predicted"/>
<feature type="signal peptide" evidence="1">
    <location>
        <begin position="1"/>
        <end position="28"/>
    </location>
</feature>
<accession>A0A931J098</accession>
<reference evidence="2" key="1">
    <citation type="submission" date="2020-12" db="EMBL/GenBank/DDBJ databases">
        <title>The genome sequence of Inhella sp. 1Y17.</title>
        <authorList>
            <person name="Liu Y."/>
        </authorList>
    </citation>
    <scope>NUCLEOTIDE SEQUENCE</scope>
    <source>
        <strain evidence="2">1Y17</strain>
    </source>
</reference>
<dbReference type="InterPro" id="IPR008869">
    <property type="entry name" value="MlaC/ttg2D"/>
</dbReference>
<dbReference type="EMBL" id="JAEDAK010000002">
    <property type="protein sequence ID" value="MBH9575996.1"/>
    <property type="molecule type" value="Genomic_DNA"/>
</dbReference>
<dbReference type="PANTHER" id="PTHR36573">
    <property type="entry name" value="INTERMEMBRANE PHOSPHOLIPID TRANSPORT SYSTEM BINDING PROTEIN MLAC"/>
    <property type="match status" value="1"/>
</dbReference>
<evidence type="ECO:0000313" key="2">
    <source>
        <dbReference type="EMBL" id="MBH9575996.1"/>
    </source>
</evidence>
<name>A0A931J098_9BURK</name>
<dbReference type="RefSeq" id="WP_198109612.1">
    <property type="nucleotide sequence ID" value="NZ_JAEDAK010000002.1"/>
</dbReference>
<organism evidence="2 3">
    <name type="scientific">Inhella proteolytica</name>
    <dbReference type="NCBI Taxonomy" id="2795029"/>
    <lineage>
        <taxon>Bacteria</taxon>
        <taxon>Pseudomonadati</taxon>
        <taxon>Pseudomonadota</taxon>
        <taxon>Betaproteobacteria</taxon>
        <taxon>Burkholderiales</taxon>
        <taxon>Sphaerotilaceae</taxon>
        <taxon>Inhella</taxon>
    </lineage>
</organism>
<keyword evidence="1" id="KW-0732">Signal</keyword>
<dbReference type="Proteomes" id="UP000613266">
    <property type="component" value="Unassembled WGS sequence"/>
</dbReference>
<keyword evidence="3" id="KW-1185">Reference proteome</keyword>
<comment type="caution">
    <text evidence="2">The sequence shown here is derived from an EMBL/GenBank/DDBJ whole genome shotgun (WGS) entry which is preliminary data.</text>
</comment>
<evidence type="ECO:0000256" key="1">
    <source>
        <dbReference type="SAM" id="SignalP"/>
    </source>
</evidence>
<protein>
    <submittedName>
        <fullName evidence="2">ABC transporter substrate-binding protein</fullName>
    </submittedName>
</protein>
<dbReference type="PIRSF" id="PIRSF004649">
    <property type="entry name" value="MlaC"/>
    <property type="match status" value="1"/>
</dbReference>
<dbReference type="Gene3D" id="1.10.10.640">
    <property type="entry name" value="phospholipid-binding protein"/>
    <property type="match status" value="1"/>
</dbReference>
<dbReference type="AlphaFoldDB" id="A0A931J098"/>
<gene>
    <name evidence="2" type="ORF">I7X39_03670</name>
</gene>
<dbReference type="PANTHER" id="PTHR36573:SF1">
    <property type="entry name" value="INTERMEMBRANE PHOSPHOLIPID TRANSPORT SYSTEM BINDING PROTEIN MLAC"/>
    <property type="match status" value="1"/>
</dbReference>
<sequence length="214" mass="23978">MSNNQRRLWIQSLLLSLTLALPALPAWAADNSTPDGLVKELSVDMLEAVKADKAIQAGDMGRIQALVESKVMPYVNFRRVTQTAVGRYWRQATPEQQDKLQKEFRTLLMRTYAGALSQVKDHQLAFKPLKLAPEETEVVVKTQVRGKGDPIQLDYRLEKAEKGWMIYDMNVLGIWLGDQYRTSFAQEISASGIDGLIKTLTERNAKALAANSKG</sequence>
<evidence type="ECO:0000313" key="3">
    <source>
        <dbReference type="Proteomes" id="UP000613266"/>
    </source>
</evidence>